<dbReference type="Pfam" id="PF11525">
    <property type="entry name" value="CopK"/>
    <property type="match status" value="1"/>
</dbReference>
<dbReference type="InterPro" id="IPR021604">
    <property type="entry name" value="CopK"/>
</dbReference>
<dbReference type="RefSeq" id="WP_076195863.1">
    <property type="nucleotide sequence ID" value="NZ_CP019236.1"/>
</dbReference>
<name>A0A1P8JQB6_9BURK</name>
<keyword evidence="1" id="KW-0732">Signal</keyword>
<dbReference type="Gene3D" id="2.40.10.300">
    <property type="entry name" value="Copper resistance protein K"/>
    <property type="match status" value="1"/>
</dbReference>
<dbReference type="AlphaFoldDB" id="A0A1P8JQB6"/>
<gene>
    <name evidence="2" type="ORF">RD110_01035</name>
</gene>
<dbReference type="Proteomes" id="UP000186609">
    <property type="component" value="Chromosome"/>
</dbReference>
<feature type="signal peptide" evidence="1">
    <location>
        <begin position="1"/>
        <end position="21"/>
    </location>
</feature>
<evidence type="ECO:0000313" key="2">
    <source>
        <dbReference type="EMBL" id="APW35967.1"/>
    </source>
</evidence>
<dbReference type="GO" id="GO:0046872">
    <property type="term" value="F:metal ion binding"/>
    <property type="evidence" value="ECO:0007669"/>
    <property type="project" value="InterPro"/>
</dbReference>
<protein>
    <recommendedName>
        <fullName evidence="4">Copper resistance protein CopK</fullName>
    </recommendedName>
</protein>
<sequence length="93" mass="9987">MSIRKSIIVLALSLPALSAFALDSSGIVKSTPLKGGAVLHEFSDGKMAMEDKYGRASHLNHSTVMETADGKSITMVGDEVARLNQALQKHYKN</sequence>
<accession>A0A1P8JQB6</accession>
<reference evidence="2 3" key="1">
    <citation type="submission" date="2017-01" db="EMBL/GenBank/DDBJ databases">
        <authorList>
            <person name="Mah S.A."/>
            <person name="Swanson W.J."/>
            <person name="Moy G.W."/>
            <person name="Vacquier V.D."/>
        </authorList>
    </citation>
    <scope>NUCLEOTIDE SEQUENCE [LARGE SCALE GENOMIC DNA]</scope>
    <source>
        <strain evidence="2 3">DCY110</strain>
    </source>
</reference>
<feature type="chain" id="PRO_5013088778" description="Copper resistance protein CopK" evidence="1">
    <location>
        <begin position="22"/>
        <end position="93"/>
    </location>
</feature>
<dbReference type="InterPro" id="IPR038644">
    <property type="entry name" value="CopK_sf"/>
</dbReference>
<evidence type="ECO:0008006" key="4">
    <source>
        <dbReference type="Google" id="ProtNLM"/>
    </source>
</evidence>
<keyword evidence="3" id="KW-1185">Reference proteome</keyword>
<evidence type="ECO:0000256" key="1">
    <source>
        <dbReference type="SAM" id="SignalP"/>
    </source>
</evidence>
<dbReference type="EMBL" id="CP019236">
    <property type="protein sequence ID" value="APW35967.1"/>
    <property type="molecule type" value="Genomic_DNA"/>
</dbReference>
<dbReference type="KEGG" id="rhy:RD110_01035"/>
<evidence type="ECO:0000313" key="3">
    <source>
        <dbReference type="Proteomes" id="UP000186609"/>
    </source>
</evidence>
<organism evidence="2 3">
    <name type="scientific">Rhodoferax koreensis</name>
    <dbReference type="NCBI Taxonomy" id="1842727"/>
    <lineage>
        <taxon>Bacteria</taxon>
        <taxon>Pseudomonadati</taxon>
        <taxon>Pseudomonadota</taxon>
        <taxon>Betaproteobacteria</taxon>
        <taxon>Burkholderiales</taxon>
        <taxon>Comamonadaceae</taxon>
        <taxon>Rhodoferax</taxon>
    </lineage>
</organism>
<proteinExistence type="predicted"/>
<dbReference type="OrthoDB" id="5297628at2"/>